<accession>A0A8S9RCS7</accession>
<dbReference type="Pfam" id="PF12763">
    <property type="entry name" value="EH"/>
    <property type="match status" value="2"/>
</dbReference>
<feature type="compositionally biased region" description="Basic and acidic residues" evidence="3">
    <location>
        <begin position="1282"/>
        <end position="1292"/>
    </location>
</feature>
<dbReference type="SMART" id="SM00027">
    <property type="entry name" value="EH"/>
    <property type="match status" value="4"/>
</dbReference>
<feature type="domain" description="EF-hand" evidence="5">
    <location>
        <begin position="411"/>
        <end position="446"/>
    </location>
</feature>
<dbReference type="PROSITE" id="PS50222">
    <property type="entry name" value="EF_HAND_2"/>
    <property type="match status" value="4"/>
</dbReference>
<feature type="domain" description="EH" evidence="4">
    <location>
        <begin position="1104"/>
        <end position="1187"/>
    </location>
</feature>
<dbReference type="PROSITE" id="PS50031">
    <property type="entry name" value="EH"/>
    <property type="match status" value="2"/>
</dbReference>
<feature type="region of interest" description="Disordered" evidence="3">
    <location>
        <begin position="135"/>
        <end position="190"/>
    </location>
</feature>
<keyword evidence="2" id="KW-0175">Coiled coil</keyword>
<dbReference type="InterPro" id="IPR002048">
    <property type="entry name" value="EF_hand_dom"/>
</dbReference>
<dbReference type="GO" id="GO:0006897">
    <property type="term" value="P:endocytosis"/>
    <property type="evidence" value="ECO:0007669"/>
    <property type="project" value="TreeGrafter"/>
</dbReference>
<dbReference type="GO" id="GO:0016197">
    <property type="term" value="P:endosomal transport"/>
    <property type="evidence" value="ECO:0007669"/>
    <property type="project" value="TreeGrafter"/>
</dbReference>
<reference evidence="6" key="1">
    <citation type="submission" date="2019-12" db="EMBL/GenBank/DDBJ databases">
        <title>Genome sequencing and annotation of Brassica cretica.</title>
        <authorList>
            <person name="Studholme D.J."/>
            <person name="Sarris P."/>
        </authorList>
    </citation>
    <scope>NUCLEOTIDE SEQUENCE</scope>
    <source>
        <strain evidence="6">PFS-109/04</strain>
        <tissue evidence="6">Leaf</tissue>
    </source>
</reference>
<dbReference type="PANTHER" id="PTHR11216:SF171">
    <property type="entry name" value="EF-HAND DOMAIN-CONTAINING PROTEIN"/>
    <property type="match status" value="1"/>
</dbReference>
<feature type="region of interest" description="Disordered" evidence="3">
    <location>
        <begin position="530"/>
        <end position="594"/>
    </location>
</feature>
<organism evidence="6 7">
    <name type="scientific">Brassica cretica</name>
    <name type="common">Mustard</name>
    <dbReference type="NCBI Taxonomy" id="69181"/>
    <lineage>
        <taxon>Eukaryota</taxon>
        <taxon>Viridiplantae</taxon>
        <taxon>Streptophyta</taxon>
        <taxon>Embryophyta</taxon>
        <taxon>Tracheophyta</taxon>
        <taxon>Spermatophyta</taxon>
        <taxon>Magnoliopsida</taxon>
        <taxon>eudicotyledons</taxon>
        <taxon>Gunneridae</taxon>
        <taxon>Pentapetalae</taxon>
        <taxon>rosids</taxon>
        <taxon>malvids</taxon>
        <taxon>Brassicales</taxon>
        <taxon>Brassicaceae</taxon>
        <taxon>Brassiceae</taxon>
        <taxon>Brassica</taxon>
    </lineage>
</organism>
<sequence>MAGLNPNMDQFEAYFNRADLDGDGRISGVEAVGFFQGSGLPKPVLFQNSPWLTGSRRATVLFLLGEFLGHFNSNCIWSLSDRSGSGFLGRQDFYNSLRLVTVAQSKSDLTPEIVNAALNTPAAAKIPAPKINLLAIPAPQPNPPATTARPVSSPGHQNVGVRGPGAPNANVNQNYFPPQQSQQVRPHQGASVLTSLRPNALPAQFQPVPVGSATRPPQTIPTSAPGPAGSEYRPSALPGQFQPGPVGSSTRPPQAVPTTASGPGASAFNLNNLYAGNTSGYSSGFVGGSLAAPSPGVKPESQIDPKALVVSGNGGDIFSSFQQKPQPTPSSSSISSAIVPASAGTQPPPKPNTLDSLQSTLLPAGNQPQLPRPAASSQGPSSGLPHGSAVGSGHPTPAGNNQPPWPKMKPSDVQKYTKVFILVDSDRDGRITGEQARNLFLSWRLPREVLKHVWELSDQDNDTMLSLREFCISLYLMERYKEGRPLPPELPSSIMYDETLLSISGAPIRGYANAGWGYGQGFVKQPVMGARPTTPPTGMRPPVPAPAPHPGSGIASNQERNQAPALDDPFVSHLGNGYSASSNPPETATDGEKVDEKKNAYMDSREKLEYYRTKMQDIVLYKSRCDNRLNEISERASADKREAETLAKKYEEKYKQVAELGSKLTIEEARFREIEGRKMELSQAIVNMEQGGSADGLLQVRADRIQSDLEELMKALTERCKKHGLEVKSKALVDLPAGLNPNMDQFEAYFNRADLDGDGRISGAEAVGFYQGSGLPKPVLFQSGCLRVPRAFKEYSPGIQIWSLSDRSGSGFLGRQDFYNSLRLVTVAQSKRDLTPEIVNAALNTPAAAKIPAPKINLSAIPAPQPNPPATTARPVSSPGHQNVGFRVPGAPNANVNQNYFRPQQNQQVPNALPGQFQPVPVGSVTRPPQPAPTSAPGPAGSEYRPSAVPGQFQPGPAGSVTRPPQAVPTSASGPGGSTLNLNNLYAGNTSGYSSGFGGGSLAAPSPGFKPESHIDPKALVVSGNGAIVPASAGTQPPLKPNALDSLQSTFSMLPPGNQPQQPRPAASSQGPSSGLPHGSAVGSGHPTPAGNNQPPWPKMKPSDVQKYTKVFVEVDSDRDGRITGEQARNLFLSWRLPREVLKHVWELSDQDNDTMLSLREFCISLYLMERYKEGRPLPPALPSSIMYDETLLSLSGAPSRGYANAGWGSGQGFVQQPVMGVRPITPPTGMRPPVPVPAPHPGSGVASNQQRNQAPVLDDPFASHLGNGYSESSNPQETATDGEKVDEKKNAYMDSREKLEYYRTKMQDIVSPVQKQV</sequence>
<dbReference type="SMART" id="SM00054">
    <property type="entry name" value="EFh"/>
    <property type="match status" value="6"/>
</dbReference>
<evidence type="ECO:0000256" key="2">
    <source>
        <dbReference type="SAM" id="Coils"/>
    </source>
</evidence>
<feature type="compositionally biased region" description="Polar residues" evidence="3">
    <location>
        <begin position="894"/>
        <end position="910"/>
    </location>
</feature>
<dbReference type="Gene3D" id="1.10.238.10">
    <property type="entry name" value="EF-hand"/>
    <property type="match status" value="4"/>
</dbReference>
<dbReference type="EMBL" id="QGKX02000095">
    <property type="protein sequence ID" value="KAF3570569.1"/>
    <property type="molecule type" value="Genomic_DNA"/>
</dbReference>
<dbReference type="InterPro" id="IPR011992">
    <property type="entry name" value="EF-hand-dom_pair"/>
</dbReference>
<dbReference type="SUPFAM" id="SSF47473">
    <property type="entry name" value="EF-hand"/>
    <property type="match status" value="4"/>
</dbReference>
<dbReference type="GO" id="GO:0005509">
    <property type="term" value="F:calcium ion binding"/>
    <property type="evidence" value="ECO:0007669"/>
    <property type="project" value="InterPro"/>
</dbReference>
<feature type="region of interest" description="Disordered" evidence="3">
    <location>
        <begin position="317"/>
        <end position="410"/>
    </location>
</feature>
<feature type="compositionally biased region" description="Polar residues" evidence="3">
    <location>
        <begin position="247"/>
        <end position="261"/>
    </location>
</feature>
<name>A0A8S9RCS7_BRACR</name>
<protein>
    <submittedName>
        <fullName evidence="6">Uncharacterized protein</fullName>
    </submittedName>
</protein>
<feature type="region of interest" description="Disordered" evidence="3">
    <location>
        <begin position="203"/>
        <end position="263"/>
    </location>
</feature>
<feature type="domain" description="EF-hand" evidence="5">
    <location>
        <begin position="741"/>
        <end position="776"/>
    </location>
</feature>
<dbReference type="PROSITE" id="PS00018">
    <property type="entry name" value="EF_HAND_1"/>
    <property type="match status" value="2"/>
</dbReference>
<evidence type="ECO:0000256" key="3">
    <source>
        <dbReference type="SAM" id="MobiDB-lite"/>
    </source>
</evidence>
<feature type="compositionally biased region" description="Pro residues" evidence="3">
    <location>
        <begin position="1226"/>
        <end position="1241"/>
    </location>
</feature>
<dbReference type="InterPro" id="IPR018247">
    <property type="entry name" value="EF_Hand_1_Ca_BS"/>
</dbReference>
<keyword evidence="1" id="KW-0106">Calcium</keyword>
<dbReference type="GO" id="GO:0005886">
    <property type="term" value="C:plasma membrane"/>
    <property type="evidence" value="ECO:0007669"/>
    <property type="project" value="TreeGrafter"/>
</dbReference>
<dbReference type="CDD" id="cd00052">
    <property type="entry name" value="EH"/>
    <property type="match status" value="4"/>
</dbReference>
<feature type="compositionally biased region" description="Low complexity" evidence="3">
    <location>
        <begin position="1059"/>
        <end position="1075"/>
    </location>
</feature>
<feature type="compositionally biased region" description="Polar residues" evidence="3">
    <location>
        <begin position="169"/>
        <end position="190"/>
    </location>
</feature>
<feature type="region of interest" description="Disordered" evidence="3">
    <location>
        <begin position="860"/>
        <end position="976"/>
    </location>
</feature>
<proteinExistence type="predicted"/>
<evidence type="ECO:0000313" key="6">
    <source>
        <dbReference type="EMBL" id="KAF3570569.1"/>
    </source>
</evidence>
<feature type="compositionally biased region" description="Polar residues" evidence="3">
    <location>
        <begin position="353"/>
        <end position="381"/>
    </location>
</feature>
<dbReference type="GO" id="GO:0005634">
    <property type="term" value="C:nucleus"/>
    <property type="evidence" value="ECO:0007669"/>
    <property type="project" value="TreeGrafter"/>
</dbReference>
<evidence type="ECO:0000256" key="1">
    <source>
        <dbReference type="ARBA" id="ARBA00022837"/>
    </source>
</evidence>
<comment type="caution">
    <text evidence="6">The sequence shown here is derived from an EMBL/GenBank/DDBJ whole genome shotgun (WGS) entry which is preliminary data.</text>
</comment>
<dbReference type="PANTHER" id="PTHR11216">
    <property type="entry name" value="EH DOMAIN"/>
    <property type="match status" value="1"/>
</dbReference>
<gene>
    <name evidence="6" type="ORF">F2Q69_00061140</name>
</gene>
<dbReference type="FunFam" id="1.10.238.10:FF:000350">
    <property type="entry name" value="Calcium-binding EF hand family protein"/>
    <property type="match status" value="2"/>
</dbReference>
<feature type="region of interest" description="Disordered" evidence="3">
    <location>
        <begin position="1032"/>
        <end position="1103"/>
    </location>
</feature>
<feature type="compositionally biased region" description="Low complexity" evidence="3">
    <location>
        <begin position="319"/>
        <end position="343"/>
    </location>
</feature>
<evidence type="ECO:0000259" key="4">
    <source>
        <dbReference type="PROSITE" id="PS50031"/>
    </source>
</evidence>
<evidence type="ECO:0000259" key="5">
    <source>
        <dbReference type="PROSITE" id="PS50222"/>
    </source>
</evidence>
<dbReference type="Pfam" id="PF13202">
    <property type="entry name" value="EF-hand_5"/>
    <property type="match status" value="2"/>
</dbReference>
<dbReference type="InterPro" id="IPR000261">
    <property type="entry name" value="EH_dom"/>
</dbReference>
<feature type="domain" description="EH" evidence="4">
    <location>
        <begin position="412"/>
        <end position="495"/>
    </location>
</feature>
<feature type="coiled-coil region" evidence="2">
    <location>
        <begin position="629"/>
        <end position="660"/>
    </location>
</feature>
<dbReference type="Proteomes" id="UP000712600">
    <property type="component" value="Unassembled WGS sequence"/>
</dbReference>
<feature type="domain" description="EF-hand" evidence="5">
    <location>
        <begin position="6"/>
        <end position="41"/>
    </location>
</feature>
<feature type="compositionally biased region" description="Polar residues" evidence="3">
    <location>
        <begin position="1270"/>
        <end position="1280"/>
    </location>
</feature>
<feature type="region of interest" description="Disordered" evidence="3">
    <location>
        <begin position="1226"/>
        <end position="1292"/>
    </location>
</feature>
<evidence type="ECO:0000313" key="7">
    <source>
        <dbReference type="Proteomes" id="UP000712600"/>
    </source>
</evidence>
<feature type="domain" description="EF-hand" evidence="5">
    <location>
        <begin position="1103"/>
        <end position="1138"/>
    </location>
</feature>
<dbReference type="GO" id="GO:0005737">
    <property type="term" value="C:cytoplasm"/>
    <property type="evidence" value="ECO:0007669"/>
    <property type="project" value="TreeGrafter"/>
</dbReference>
<feature type="compositionally biased region" description="Pro residues" evidence="3">
    <location>
        <begin position="533"/>
        <end position="549"/>
    </location>
</feature>